<dbReference type="Gene3D" id="2.40.33.10">
    <property type="entry name" value="PK beta-barrel domain-like"/>
    <property type="match status" value="1"/>
</dbReference>
<evidence type="ECO:0000256" key="15">
    <source>
        <dbReference type="ARBA" id="ARBA00023317"/>
    </source>
</evidence>
<proteinExistence type="inferred from homology"/>
<dbReference type="InterPro" id="IPR015806">
    <property type="entry name" value="Pyrv_Knase_insert_dom_sf"/>
</dbReference>
<dbReference type="OrthoDB" id="9812123at2"/>
<gene>
    <name evidence="20" type="ORF">BTO11_11105</name>
</gene>
<dbReference type="UniPathway" id="UPA00109">
    <property type="reaction ID" value="UER00188"/>
</dbReference>
<dbReference type="SUPFAM" id="SSF50800">
    <property type="entry name" value="PK beta-barrel domain-like"/>
    <property type="match status" value="1"/>
</dbReference>
<dbReference type="InterPro" id="IPR015813">
    <property type="entry name" value="Pyrv/PenolPyrv_kinase-like_dom"/>
</dbReference>
<dbReference type="GO" id="GO:0000287">
    <property type="term" value="F:magnesium ion binding"/>
    <property type="evidence" value="ECO:0007669"/>
    <property type="project" value="UniProtKB-UniRule"/>
</dbReference>
<evidence type="ECO:0000259" key="19">
    <source>
        <dbReference type="Pfam" id="PF02887"/>
    </source>
</evidence>
<dbReference type="Pfam" id="PF00224">
    <property type="entry name" value="PK"/>
    <property type="match status" value="1"/>
</dbReference>
<dbReference type="InterPro" id="IPR015795">
    <property type="entry name" value="Pyrv_Knase_C"/>
</dbReference>
<evidence type="ECO:0000256" key="16">
    <source>
        <dbReference type="NCBIfam" id="TIGR01064"/>
    </source>
</evidence>
<protein>
    <recommendedName>
        <fullName evidence="6 16">Pyruvate kinase</fullName>
        <ecNumber evidence="6 16">2.7.1.40</ecNumber>
    </recommendedName>
</protein>
<dbReference type="FunFam" id="3.40.1380.20:FF:000004">
    <property type="entry name" value="Pyruvate kinase"/>
    <property type="match status" value="1"/>
</dbReference>
<evidence type="ECO:0000259" key="18">
    <source>
        <dbReference type="Pfam" id="PF00224"/>
    </source>
</evidence>
<comment type="caution">
    <text evidence="20">The sequence shown here is derived from an EMBL/GenBank/DDBJ whole genome shotgun (WGS) entry which is preliminary data.</text>
</comment>
<keyword evidence="12" id="KW-0067">ATP-binding</keyword>
<dbReference type="NCBIfam" id="TIGR01064">
    <property type="entry name" value="pyruv_kin"/>
    <property type="match status" value="1"/>
</dbReference>
<keyword evidence="13 17" id="KW-0460">Magnesium</keyword>
<dbReference type="FunFam" id="2.40.33.10:FF:000002">
    <property type="entry name" value="Pyruvate kinase"/>
    <property type="match status" value="1"/>
</dbReference>
<dbReference type="SUPFAM" id="SSF52935">
    <property type="entry name" value="PK C-terminal domain-like"/>
    <property type="match status" value="1"/>
</dbReference>
<dbReference type="EC" id="2.7.1.40" evidence="6 16"/>
<dbReference type="GO" id="GO:0004743">
    <property type="term" value="F:pyruvate kinase activity"/>
    <property type="evidence" value="ECO:0007669"/>
    <property type="project" value="UniProtKB-UniRule"/>
</dbReference>
<comment type="subunit">
    <text evidence="5">Homotetramer.</text>
</comment>
<dbReference type="InterPro" id="IPR040442">
    <property type="entry name" value="Pyrv_kinase-like_dom_sf"/>
</dbReference>
<keyword evidence="21" id="KW-1185">Reference proteome</keyword>
<keyword evidence="15 20" id="KW-0670">Pyruvate</keyword>
<comment type="cofactor">
    <cofactor evidence="2">
        <name>K(+)</name>
        <dbReference type="ChEBI" id="CHEBI:29103"/>
    </cofactor>
</comment>
<evidence type="ECO:0000256" key="1">
    <source>
        <dbReference type="ARBA" id="ARBA00001946"/>
    </source>
</evidence>
<dbReference type="GO" id="GO:0030955">
    <property type="term" value="F:potassium ion binding"/>
    <property type="evidence" value="ECO:0007669"/>
    <property type="project" value="UniProtKB-UniRule"/>
</dbReference>
<evidence type="ECO:0000256" key="5">
    <source>
        <dbReference type="ARBA" id="ARBA00011881"/>
    </source>
</evidence>
<keyword evidence="11 17" id="KW-0418">Kinase</keyword>
<dbReference type="PRINTS" id="PR01050">
    <property type="entry name" value="PYRUVTKNASE"/>
</dbReference>
<evidence type="ECO:0000313" key="20">
    <source>
        <dbReference type="EMBL" id="PQJ54140.1"/>
    </source>
</evidence>
<dbReference type="InterPro" id="IPR015793">
    <property type="entry name" value="Pyrv_Knase_brl"/>
</dbReference>
<dbReference type="GO" id="GO:0016301">
    <property type="term" value="F:kinase activity"/>
    <property type="evidence" value="ECO:0007669"/>
    <property type="project" value="UniProtKB-KW"/>
</dbReference>
<sequence>MSNVLRRTKIVSTLGPATDKDDILEQIIKSGVNVVRMNFSHGSAEDHIERARKVRETAKKLNTYVAILGDLQGPKIRVARFKDTKIHLAIGDKFILDAELGRDEGDQNQVGIDYKELPNDVNNGDLLLLDDGRVQLLVLSVSGSKIFTEVTVAGPLSNNKGINRKGGGLTAPALTDKDKADILTAAKIDVEYLAISFPRSGADLDYARSLAHEAGFKPLIVAKVERAETVATDAAIDDIVHASDVIMVARGDLGVEIGDAELVGVQKKLIARSRQLNKAVITATQMMESMITSPMPTRAEVMDVSNAVLDGTDAVMLSAETAAGDFPVETVQAMANVCLGAEKHPTAQISKHRMEKVFDDVSEAIAMSAMYAANHMQGIKAIVALTESGGSAKLLSRISSSLPIFALSRHEKTLNKSAMYRGVYPVFFDSTLFDNEDTREALNTLVRQERLQKGDLVIVTHGDTMETIGATNTVKIMTA</sequence>
<comment type="catalytic activity">
    <reaction evidence="17">
        <text>pyruvate + ATP = phosphoenolpyruvate + ADP + H(+)</text>
        <dbReference type="Rhea" id="RHEA:18157"/>
        <dbReference type="ChEBI" id="CHEBI:15361"/>
        <dbReference type="ChEBI" id="CHEBI:15378"/>
        <dbReference type="ChEBI" id="CHEBI:30616"/>
        <dbReference type="ChEBI" id="CHEBI:58702"/>
        <dbReference type="ChEBI" id="CHEBI:456216"/>
        <dbReference type="EC" id="2.7.1.40"/>
    </reaction>
</comment>
<dbReference type="EMBL" id="MSCH01000003">
    <property type="protein sequence ID" value="PQJ54140.1"/>
    <property type="molecule type" value="Genomic_DNA"/>
</dbReference>
<evidence type="ECO:0000313" key="21">
    <source>
        <dbReference type="Proteomes" id="UP000239007"/>
    </source>
</evidence>
<feature type="domain" description="Pyruvate kinase barrel" evidence="18">
    <location>
        <begin position="6"/>
        <end position="331"/>
    </location>
</feature>
<dbReference type="AlphaFoldDB" id="A0A2S7UY02"/>
<dbReference type="Gene3D" id="3.40.1380.20">
    <property type="entry name" value="Pyruvate kinase, C-terminal domain"/>
    <property type="match status" value="1"/>
</dbReference>
<comment type="pathway">
    <text evidence="3 17">Carbohydrate degradation; glycolysis; pyruvate from D-glyceraldehyde 3-phosphate: step 5/5.</text>
</comment>
<evidence type="ECO:0000256" key="14">
    <source>
        <dbReference type="ARBA" id="ARBA00023152"/>
    </source>
</evidence>
<keyword evidence="8 17" id="KW-0808">Transferase</keyword>
<accession>A0A2S7UY02</accession>
<dbReference type="Proteomes" id="UP000239007">
    <property type="component" value="Unassembled WGS sequence"/>
</dbReference>
<evidence type="ECO:0000256" key="2">
    <source>
        <dbReference type="ARBA" id="ARBA00001958"/>
    </source>
</evidence>
<evidence type="ECO:0000256" key="4">
    <source>
        <dbReference type="ARBA" id="ARBA00008663"/>
    </source>
</evidence>
<dbReference type="InterPro" id="IPR011037">
    <property type="entry name" value="Pyrv_Knase-like_insert_dom_sf"/>
</dbReference>
<keyword evidence="7" id="KW-0021">Allosteric enzyme</keyword>
<evidence type="ECO:0000256" key="9">
    <source>
        <dbReference type="ARBA" id="ARBA00022723"/>
    </source>
</evidence>
<evidence type="ECO:0000256" key="13">
    <source>
        <dbReference type="ARBA" id="ARBA00022842"/>
    </source>
</evidence>
<comment type="similarity">
    <text evidence="4 17">Belongs to the pyruvate kinase family.</text>
</comment>
<evidence type="ECO:0000256" key="7">
    <source>
        <dbReference type="ARBA" id="ARBA00022533"/>
    </source>
</evidence>
<keyword evidence="9" id="KW-0479">Metal-binding</keyword>
<evidence type="ECO:0000256" key="6">
    <source>
        <dbReference type="ARBA" id="ARBA00012142"/>
    </source>
</evidence>
<dbReference type="InterPro" id="IPR001697">
    <property type="entry name" value="Pyr_Knase"/>
</dbReference>
<evidence type="ECO:0000256" key="8">
    <source>
        <dbReference type="ARBA" id="ARBA00022679"/>
    </source>
</evidence>
<comment type="cofactor">
    <cofactor evidence="1">
        <name>Mg(2+)</name>
        <dbReference type="ChEBI" id="CHEBI:18420"/>
    </cofactor>
</comment>
<name>A0A2S7UY02_9GAMM</name>
<dbReference type="NCBIfam" id="NF004491">
    <property type="entry name" value="PRK05826.1"/>
    <property type="match status" value="1"/>
</dbReference>
<keyword evidence="14 17" id="KW-0324">Glycolysis</keyword>
<dbReference type="PANTHER" id="PTHR11817">
    <property type="entry name" value="PYRUVATE KINASE"/>
    <property type="match status" value="1"/>
</dbReference>
<reference evidence="20 21" key="1">
    <citation type="submission" date="2016-12" db="EMBL/GenBank/DDBJ databases">
        <title>Diversity of luminous bacteria.</title>
        <authorList>
            <person name="Yoshizawa S."/>
            <person name="Kogure K."/>
        </authorList>
    </citation>
    <scope>NUCLEOTIDE SEQUENCE [LARGE SCALE GENOMIC DNA]</scope>
    <source>
        <strain evidence="20 21">SA4-48</strain>
    </source>
</reference>
<evidence type="ECO:0000256" key="3">
    <source>
        <dbReference type="ARBA" id="ARBA00004997"/>
    </source>
</evidence>
<dbReference type="Gene3D" id="3.20.20.60">
    <property type="entry name" value="Phosphoenolpyruvate-binding domains"/>
    <property type="match status" value="1"/>
</dbReference>
<dbReference type="Pfam" id="PF02887">
    <property type="entry name" value="PK_C"/>
    <property type="match status" value="1"/>
</dbReference>
<evidence type="ECO:0000256" key="17">
    <source>
        <dbReference type="RuleBase" id="RU000504"/>
    </source>
</evidence>
<evidence type="ECO:0000256" key="11">
    <source>
        <dbReference type="ARBA" id="ARBA00022777"/>
    </source>
</evidence>
<organism evidence="20 21">
    <name type="scientific">Psychrosphaera saromensis</name>
    <dbReference type="NCBI Taxonomy" id="716813"/>
    <lineage>
        <taxon>Bacteria</taxon>
        <taxon>Pseudomonadati</taxon>
        <taxon>Pseudomonadota</taxon>
        <taxon>Gammaproteobacteria</taxon>
        <taxon>Alteromonadales</taxon>
        <taxon>Pseudoalteromonadaceae</taxon>
        <taxon>Psychrosphaera</taxon>
    </lineage>
</organism>
<evidence type="ECO:0000256" key="12">
    <source>
        <dbReference type="ARBA" id="ARBA00022840"/>
    </source>
</evidence>
<dbReference type="InterPro" id="IPR036918">
    <property type="entry name" value="Pyrv_Knase_C_sf"/>
</dbReference>
<dbReference type="RefSeq" id="WP_105052652.1">
    <property type="nucleotide sequence ID" value="NZ_BMYG01000013.1"/>
</dbReference>
<dbReference type="SUPFAM" id="SSF51621">
    <property type="entry name" value="Phosphoenolpyruvate/pyruvate domain"/>
    <property type="match status" value="1"/>
</dbReference>
<evidence type="ECO:0000256" key="10">
    <source>
        <dbReference type="ARBA" id="ARBA00022741"/>
    </source>
</evidence>
<dbReference type="GO" id="GO:0005524">
    <property type="term" value="F:ATP binding"/>
    <property type="evidence" value="ECO:0007669"/>
    <property type="project" value="UniProtKB-KW"/>
</dbReference>
<keyword evidence="10" id="KW-0547">Nucleotide-binding</keyword>
<feature type="domain" description="Pyruvate kinase C-terminal" evidence="19">
    <location>
        <begin position="363"/>
        <end position="477"/>
    </location>
</feature>